<evidence type="ECO:0000256" key="1">
    <source>
        <dbReference type="ARBA" id="ARBA00010702"/>
    </source>
</evidence>
<feature type="region of interest" description="Disordered" evidence="2">
    <location>
        <begin position="540"/>
        <end position="663"/>
    </location>
</feature>
<evidence type="ECO:0000256" key="2">
    <source>
        <dbReference type="SAM" id="MobiDB-lite"/>
    </source>
</evidence>
<protein>
    <submittedName>
        <fullName evidence="3">Uncharacterized protein</fullName>
    </submittedName>
</protein>
<name>A0A9Q0DVX7_9TELE</name>
<evidence type="ECO:0000313" key="3">
    <source>
        <dbReference type="EMBL" id="KAJ3594155.1"/>
    </source>
</evidence>
<feature type="compositionally biased region" description="Polar residues" evidence="2">
    <location>
        <begin position="470"/>
        <end position="481"/>
    </location>
</feature>
<feature type="region of interest" description="Disordered" evidence="2">
    <location>
        <begin position="359"/>
        <end position="524"/>
    </location>
</feature>
<feature type="compositionally biased region" description="Basic and acidic residues" evidence="2">
    <location>
        <begin position="210"/>
        <end position="219"/>
    </location>
</feature>
<proteinExistence type="inferred from homology"/>
<dbReference type="InterPro" id="IPR036705">
    <property type="entry name" value="Ribosyl_crysJ1_sf"/>
</dbReference>
<feature type="non-terminal residue" evidence="3">
    <location>
        <position position="722"/>
    </location>
</feature>
<dbReference type="AlphaFoldDB" id="A0A9Q0DVX7"/>
<dbReference type="SUPFAM" id="SSF101478">
    <property type="entry name" value="ADP-ribosylglycohydrolase"/>
    <property type="match status" value="1"/>
</dbReference>
<feature type="compositionally biased region" description="Basic and acidic residues" evidence="2">
    <location>
        <begin position="397"/>
        <end position="410"/>
    </location>
</feature>
<dbReference type="Pfam" id="PF03747">
    <property type="entry name" value="ADP_ribosyl_GH"/>
    <property type="match status" value="1"/>
</dbReference>
<organism evidence="3 4">
    <name type="scientific">Muraenolepis orangiensis</name>
    <name type="common">Patagonian moray cod</name>
    <dbReference type="NCBI Taxonomy" id="630683"/>
    <lineage>
        <taxon>Eukaryota</taxon>
        <taxon>Metazoa</taxon>
        <taxon>Chordata</taxon>
        <taxon>Craniata</taxon>
        <taxon>Vertebrata</taxon>
        <taxon>Euteleostomi</taxon>
        <taxon>Actinopterygii</taxon>
        <taxon>Neopterygii</taxon>
        <taxon>Teleostei</taxon>
        <taxon>Neoteleostei</taxon>
        <taxon>Acanthomorphata</taxon>
        <taxon>Zeiogadaria</taxon>
        <taxon>Gadariae</taxon>
        <taxon>Gadiformes</taxon>
        <taxon>Muraenolepidoidei</taxon>
        <taxon>Muraenolepididae</taxon>
        <taxon>Muraenolepis</taxon>
    </lineage>
</organism>
<dbReference type="Proteomes" id="UP001148018">
    <property type="component" value="Unassembled WGS sequence"/>
</dbReference>
<accession>A0A9Q0DVX7</accession>
<comment type="caution">
    <text evidence="3">The sequence shown here is derived from an EMBL/GenBank/DDBJ whole genome shotgun (WGS) entry which is preliminary data.</text>
</comment>
<sequence>TYRLWSSEGRAGRRGHDAPMIAYDALLAAGDDWTDLCRRAMFHGGESSVTGLIAGCLYGLLHGRDRVPEGLVRDLDKRQQMEDIGAALYKAASAEKCSDKPRYEDCSGSLDANSLRKTIRERTCRPEVRDVLESLLLYLTQELPALARKNAHTNTAVDPAIRVETIKKMAKSPVKQTTAKTPVHSEDQSSGESDTARAGGLQQQGSVDPADERAGDRRADKPKHRRLTAFLLLRAKFTRTAPKPPAAHQRQVGALHSAPRGRAAFQTRDAQTHETHPTKQRQRQKTGSSVKDTVARFAIAEEKEKEKGAKAQGKAPGKARLIETLELAAQDEEASPGRCRALLLPAPPVWSWARSKLSPQQNCGSVEPQAFTSPTQAGSASGVPLPPPHSGETPQEPTKDSYRKEDEKTRFYTSMDRSSKGRVDTFSEHRLPTHRIPRAVDLGGENSTAGSSPQPAPRPEDTCPGVEPSASDTQSRASLTSDPGLPGTETTTRREREGDVSQPENEMERRGRDIEDELEREIDSDIQRQLERGEREMEGLANHNHPLPGLANHNHVESGLANHNHALPGLANHNHVESGLANHNHALPGLANHNHALPGLANHNHALPGQTNHNHAGPGLANHIHVESGEANHSRAGPGLANHSHVESGQTNHNHALPGLANHNHALPGLTIYSHAGPEQANHIHGPSPPHIQKYRTINYADPSAQLTFKPKIIRFTDTFTF</sequence>
<dbReference type="Gene3D" id="1.10.4080.10">
    <property type="entry name" value="ADP-ribosylation/Crystallin J1"/>
    <property type="match status" value="1"/>
</dbReference>
<evidence type="ECO:0000313" key="4">
    <source>
        <dbReference type="Proteomes" id="UP001148018"/>
    </source>
</evidence>
<dbReference type="InterPro" id="IPR005502">
    <property type="entry name" value="Ribosyl_crysJ1"/>
</dbReference>
<gene>
    <name evidence="3" type="ORF">NHX12_006487</name>
</gene>
<feature type="compositionally biased region" description="Polar residues" evidence="2">
    <location>
        <begin position="359"/>
        <end position="379"/>
    </location>
</feature>
<feature type="region of interest" description="Disordered" evidence="2">
    <location>
        <begin position="170"/>
        <end position="226"/>
    </location>
</feature>
<keyword evidence="4" id="KW-1185">Reference proteome</keyword>
<dbReference type="EMBL" id="JANIIK010000112">
    <property type="protein sequence ID" value="KAJ3594155.1"/>
    <property type="molecule type" value="Genomic_DNA"/>
</dbReference>
<feature type="compositionally biased region" description="Basic and acidic residues" evidence="2">
    <location>
        <begin position="417"/>
        <end position="431"/>
    </location>
</feature>
<dbReference type="PANTHER" id="PTHR16222">
    <property type="entry name" value="ADP-RIBOSYLGLYCOHYDROLASE"/>
    <property type="match status" value="1"/>
</dbReference>
<reference evidence="3" key="1">
    <citation type="submission" date="2022-07" db="EMBL/GenBank/DDBJ databases">
        <title>Chromosome-level genome of Muraenolepis orangiensis.</title>
        <authorList>
            <person name="Kim J."/>
        </authorList>
    </citation>
    <scope>NUCLEOTIDE SEQUENCE</scope>
    <source>
        <strain evidence="3">KU_S4_2022</strain>
        <tissue evidence="3">Muscle</tissue>
    </source>
</reference>
<feature type="region of interest" description="Disordered" evidence="2">
    <location>
        <begin position="239"/>
        <end position="291"/>
    </location>
</feature>
<feature type="compositionally biased region" description="Basic and acidic residues" evidence="2">
    <location>
        <begin position="624"/>
        <end position="633"/>
    </location>
</feature>
<dbReference type="PANTHER" id="PTHR16222:SF23">
    <property type="entry name" value="INACTIVE ADP-RIBOSYLTRANSFERASE ARH2"/>
    <property type="match status" value="1"/>
</dbReference>
<dbReference type="OrthoDB" id="10250509at2759"/>
<dbReference type="InterPro" id="IPR050792">
    <property type="entry name" value="ADP-ribosylglycohydrolase"/>
</dbReference>
<comment type="similarity">
    <text evidence="1">Belongs to the ADP-ribosylglycohydrolase family.</text>
</comment>